<dbReference type="EMBL" id="BMZS01000018">
    <property type="protein sequence ID" value="GHD64042.1"/>
    <property type="molecule type" value="Genomic_DNA"/>
</dbReference>
<dbReference type="AlphaFoldDB" id="A0A919CU40"/>
<evidence type="ECO:0000256" key="1">
    <source>
        <dbReference type="ARBA" id="ARBA00004418"/>
    </source>
</evidence>
<sequence>MSRIASAALAAALTLGIGSGAALAATDIEMFFPVPVEGKLAKEMKNLMDRFNAEHPDIKATAVYTGSYDETNIKTRAAIKAGRPPAAVIMSANFVLEYQINGEIQPLDPLIQADGQTPDAFMGKFWPALHGNARFAGKVWAAPFHNSTPLLYFNADHFKAAGLDPNNPPKTWAEWVDAAKKLTVRDGDTVKRYGLMLPGNYDYLGWVMTALTMSNGGLYYNPEFGGEVFYDTPSMLGALTLVDNMAHKYKVMPDGVTDGKAVSTAFFAGQASMVVLSTGSLSFIRQNMKDNYGVAFVPRNLRNAVAIGGASLIMPKGLSDERRQASWTLIKWLTSPEISGHWSRFTGYFAPNKGAYELPEMKTFIAENPDAKVALDQLQYAQSWFATYNTVAVRKALEDEVQAVIAGKKKPAEALKAAQAKADDIMRPYVEQTALNLPN</sequence>
<dbReference type="InterPro" id="IPR050490">
    <property type="entry name" value="Bact_solute-bd_prot1"/>
</dbReference>
<evidence type="ECO:0000313" key="5">
    <source>
        <dbReference type="Proteomes" id="UP000630353"/>
    </source>
</evidence>
<dbReference type="Gene3D" id="3.40.190.10">
    <property type="entry name" value="Periplasmic binding protein-like II"/>
    <property type="match status" value="2"/>
</dbReference>
<evidence type="ECO:0000256" key="3">
    <source>
        <dbReference type="SAM" id="SignalP"/>
    </source>
</evidence>
<reference evidence="4" key="2">
    <citation type="submission" date="2020-09" db="EMBL/GenBank/DDBJ databases">
        <authorList>
            <person name="Sun Q."/>
            <person name="Kim S."/>
        </authorList>
    </citation>
    <scope>NUCLEOTIDE SEQUENCE</scope>
    <source>
        <strain evidence="4">KCTC 42651</strain>
    </source>
</reference>
<comment type="similarity">
    <text evidence="2">Belongs to the bacterial solute-binding protein 1 family.</text>
</comment>
<organism evidence="4 5">
    <name type="scientific">Thalassobaculum fulvum</name>
    <dbReference type="NCBI Taxonomy" id="1633335"/>
    <lineage>
        <taxon>Bacteria</taxon>
        <taxon>Pseudomonadati</taxon>
        <taxon>Pseudomonadota</taxon>
        <taxon>Alphaproteobacteria</taxon>
        <taxon>Rhodospirillales</taxon>
        <taxon>Thalassobaculaceae</taxon>
        <taxon>Thalassobaculum</taxon>
    </lineage>
</organism>
<accession>A0A919CU40</accession>
<dbReference type="SUPFAM" id="SSF53850">
    <property type="entry name" value="Periplasmic binding protein-like II"/>
    <property type="match status" value="1"/>
</dbReference>
<dbReference type="GO" id="GO:0042597">
    <property type="term" value="C:periplasmic space"/>
    <property type="evidence" value="ECO:0007669"/>
    <property type="project" value="UniProtKB-SubCell"/>
</dbReference>
<dbReference type="PANTHER" id="PTHR43649">
    <property type="entry name" value="ARABINOSE-BINDING PROTEIN-RELATED"/>
    <property type="match status" value="1"/>
</dbReference>
<protein>
    <submittedName>
        <fullName evidence="4">ABC transporter substrate-binding protein</fullName>
    </submittedName>
</protein>
<comment type="caution">
    <text evidence="4">The sequence shown here is derived from an EMBL/GenBank/DDBJ whole genome shotgun (WGS) entry which is preliminary data.</text>
</comment>
<keyword evidence="3" id="KW-0732">Signal</keyword>
<feature type="signal peptide" evidence="3">
    <location>
        <begin position="1"/>
        <end position="24"/>
    </location>
</feature>
<comment type="subcellular location">
    <subcellularLocation>
        <location evidence="1">Periplasm</location>
    </subcellularLocation>
</comment>
<keyword evidence="5" id="KW-1185">Reference proteome</keyword>
<dbReference type="CDD" id="cd14748">
    <property type="entry name" value="PBP2_UgpB"/>
    <property type="match status" value="1"/>
</dbReference>
<gene>
    <name evidence="4" type="ORF">GCM10017083_55230</name>
</gene>
<evidence type="ECO:0000313" key="4">
    <source>
        <dbReference type="EMBL" id="GHD64042.1"/>
    </source>
</evidence>
<reference evidence="4" key="1">
    <citation type="journal article" date="2014" name="Int. J. Syst. Evol. Microbiol.">
        <title>Complete genome sequence of Corynebacterium casei LMG S-19264T (=DSM 44701T), isolated from a smear-ripened cheese.</title>
        <authorList>
            <consortium name="US DOE Joint Genome Institute (JGI-PGF)"/>
            <person name="Walter F."/>
            <person name="Albersmeier A."/>
            <person name="Kalinowski J."/>
            <person name="Ruckert C."/>
        </authorList>
    </citation>
    <scope>NUCLEOTIDE SEQUENCE</scope>
    <source>
        <strain evidence="4">KCTC 42651</strain>
    </source>
</reference>
<dbReference type="InterPro" id="IPR006059">
    <property type="entry name" value="SBP"/>
</dbReference>
<dbReference type="Pfam" id="PF13416">
    <property type="entry name" value="SBP_bac_8"/>
    <property type="match status" value="1"/>
</dbReference>
<name>A0A919CU40_9PROT</name>
<dbReference type="PANTHER" id="PTHR43649:SF30">
    <property type="entry name" value="ABC TRANSPORTER SUBSTRATE-BINDING PROTEIN"/>
    <property type="match status" value="1"/>
</dbReference>
<dbReference type="Proteomes" id="UP000630353">
    <property type="component" value="Unassembled WGS sequence"/>
</dbReference>
<dbReference type="RefSeq" id="WP_189995879.1">
    <property type="nucleotide sequence ID" value="NZ_BMZS01000018.1"/>
</dbReference>
<proteinExistence type="inferred from homology"/>
<evidence type="ECO:0000256" key="2">
    <source>
        <dbReference type="ARBA" id="ARBA00008520"/>
    </source>
</evidence>
<feature type="chain" id="PRO_5037134522" evidence="3">
    <location>
        <begin position="25"/>
        <end position="439"/>
    </location>
</feature>